<evidence type="ECO:0000313" key="10">
    <source>
        <dbReference type="EMBL" id="SVA42054.1"/>
    </source>
</evidence>
<dbReference type="InterPro" id="IPR027417">
    <property type="entry name" value="P-loop_NTPase"/>
</dbReference>
<sequence length="210" mass="22133">VSVIAIDGPAGSGKTTVARALADRLGLEYLDTGAMYRAVAFAVLRRGVDPDESEQVARVAASMELTLDGGCCLVDGVDATVDIRGSEVTRVVSIVSAIPGVRTEMVYRQRAWVTARGGGVIEGRDIGSVVFPDADAKVYLTASADVRARRRSDQDDAGDVEAVAADIRRRDEADSDRRASPLVRADGAVEIDTTTLGVDETVDRILGLLG</sequence>
<evidence type="ECO:0000259" key="9">
    <source>
        <dbReference type="Pfam" id="PF02224"/>
    </source>
</evidence>
<keyword evidence="4" id="KW-0547">Nucleotide-binding</keyword>
<reference evidence="10" key="1">
    <citation type="submission" date="2018-05" db="EMBL/GenBank/DDBJ databases">
        <authorList>
            <person name="Lanie J.A."/>
            <person name="Ng W.-L."/>
            <person name="Kazmierczak K.M."/>
            <person name="Andrzejewski T.M."/>
            <person name="Davidsen T.M."/>
            <person name="Wayne K.J."/>
            <person name="Tettelin H."/>
            <person name="Glass J.I."/>
            <person name="Rusch D."/>
            <person name="Podicherti R."/>
            <person name="Tsui H.-C.T."/>
            <person name="Winkler M.E."/>
        </authorList>
    </citation>
    <scope>NUCLEOTIDE SEQUENCE</scope>
</reference>
<keyword evidence="5" id="KW-0418">Kinase</keyword>
<evidence type="ECO:0000256" key="3">
    <source>
        <dbReference type="ARBA" id="ARBA00022679"/>
    </source>
</evidence>
<dbReference type="PANTHER" id="PTHR21299">
    <property type="entry name" value="CYTIDYLATE KINASE/PANTOATE-BETA-ALANINE LIGASE"/>
    <property type="match status" value="1"/>
</dbReference>
<protein>
    <recommendedName>
        <fullName evidence="2">(d)CMP kinase</fullName>
        <ecNumber evidence="2">2.7.4.25</ecNumber>
    </recommendedName>
</protein>
<dbReference type="CDD" id="cd02020">
    <property type="entry name" value="CMPK"/>
    <property type="match status" value="1"/>
</dbReference>
<dbReference type="GO" id="GO:0005829">
    <property type="term" value="C:cytosol"/>
    <property type="evidence" value="ECO:0007669"/>
    <property type="project" value="TreeGrafter"/>
</dbReference>
<gene>
    <name evidence="10" type="ORF">METZ01_LOCUS94908</name>
</gene>
<dbReference type="Pfam" id="PF02224">
    <property type="entry name" value="Cytidylate_kin"/>
    <property type="match status" value="1"/>
</dbReference>
<dbReference type="GO" id="GO:0015949">
    <property type="term" value="P:nucleobase-containing small molecule interconversion"/>
    <property type="evidence" value="ECO:0007669"/>
    <property type="project" value="TreeGrafter"/>
</dbReference>
<evidence type="ECO:0000256" key="5">
    <source>
        <dbReference type="ARBA" id="ARBA00022777"/>
    </source>
</evidence>
<dbReference type="GO" id="GO:0036431">
    <property type="term" value="F:dCMP kinase activity"/>
    <property type="evidence" value="ECO:0007669"/>
    <property type="project" value="InterPro"/>
</dbReference>
<comment type="catalytic activity">
    <reaction evidence="8">
        <text>CMP + ATP = CDP + ADP</text>
        <dbReference type="Rhea" id="RHEA:11600"/>
        <dbReference type="ChEBI" id="CHEBI:30616"/>
        <dbReference type="ChEBI" id="CHEBI:58069"/>
        <dbReference type="ChEBI" id="CHEBI:60377"/>
        <dbReference type="ChEBI" id="CHEBI:456216"/>
        <dbReference type="EC" id="2.7.4.25"/>
    </reaction>
</comment>
<evidence type="ECO:0000256" key="2">
    <source>
        <dbReference type="ARBA" id="ARBA00012906"/>
    </source>
</evidence>
<dbReference type="EMBL" id="UINC01009377">
    <property type="protein sequence ID" value="SVA42054.1"/>
    <property type="molecule type" value="Genomic_DNA"/>
</dbReference>
<evidence type="ECO:0000256" key="8">
    <source>
        <dbReference type="ARBA" id="ARBA00048478"/>
    </source>
</evidence>
<accession>A0A381VPA0</accession>
<evidence type="ECO:0000256" key="6">
    <source>
        <dbReference type="ARBA" id="ARBA00022840"/>
    </source>
</evidence>
<evidence type="ECO:0000256" key="1">
    <source>
        <dbReference type="ARBA" id="ARBA00009427"/>
    </source>
</evidence>
<evidence type="ECO:0000256" key="4">
    <source>
        <dbReference type="ARBA" id="ARBA00022741"/>
    </source>
</evidence>
<dbReference type="InterPro" id="IPR011994">
    <property type="entry name" value="Cytidylate_kinase_dom"/>
</dbReference>
<evidence type="ECO:0000256" key="7">
    <source>
        <dbReference type="ARBA" id="ARBA00047615"/>
    </source>
</evidence>
<feature type="domain" description="Cytidylate kinase" evidence="9">
    <location>
        <begin position="4"/>
        <end position="207"/>
    </location>
</feature>
<dbReference type="SUPFAM" id="SSF52540">
    <property type="entry name" value="P-loop containing nucleoside triphosphate hydrolases"/>
    <property type="match status" value="1"/>
</dbReference>
<keyword evidence="6" id="KW-0067">ATP-binding</keyword>
<dbReference type="GO" id="GO:0005524">
    <property type="term" value="F:ATP binding"/>
    <property type="evidence" value="ECO:0007669"/>
    <property type="project" value="UniProtKB-KW"/>
</dbReference>
<comment type="similarity">
    <text evidence="1">Belongs to the cytidylate kinase family. Type 1 subfamily.</text>
</comment>
<dbReference type="EC" id="2.7.4.25" evidence="2"/>
<feature type="non-terminal residue" evidence="10">
    <location>
        <position position="1"/>
    </location>
</feature>
<dbReference type="InterPro" id="IPR003136">
    <property type="entry name" value="Cytidylate_kin"/>
</dbReference>
<dbReference type="PANTHER" id="PTHR21299:SF2">
    <property type="entry name" value="CYTIDYLATE KINASE"/>
    <property type="match status" value="1"/>
</dbReference>
<keyword evidence="3" id="KW-0808">Transferase</keyword>
<dbReference type="HAMAP" id="MF_00238">
    <property type="entry name" value="Cytidyl_kinase_type1"/>
    <property type="match status" value="1"/>
</dbReference>
<dbReference type="NCBIfam" id="TIGR00017">
    <property type="entry name" value="cmk"/>
    <property type="match status" value="1"/>
</dbReference>
<dbReference type="AlphaFoldDB" id="A0A381VPA0"/>
<comment type="catalytic activity">
    <reaction evidence="7">
        <text>dCMP + ATP = dCDP + ADP</text>
        <dbReference type="Rhea" id="RHEA:25094"/>
        <dbReference type="ChEBI" id="CHEBI:30616"/>
        <dbReference type="ChEBI" id="CHEBI:57566"/>
        <dbReference type="ChEBI" id="CHEBI:58593"/>
        <dbReference type="ChEBI" id="CHEBI:456216"/>
        <dbReference type="EC" id="2.7.4.25"/>
    </reaction>
</comment>
<proteinExistence type="inferred from homology"/>
<dbReference type="Gene3D" id="3.40.50.300">
    <property type="entry name" value="P-loop containing nucleotide triphosphate hydrolases"/>
    <property type="match status" value="1"/>
</dbReference>
<name>A0A381VPA0_9ZZZZ</name>
<organism evidence="10">
    <name type="scientific">marine metagenome</name>
    <dbReference type="NCBI Taxonomy" id="408172"/>
    <lineage>
        <taxon>unclassified sequences</taxon>
        <taxon>metagenomes</taxon>
        <taxon>ecological metagenomes</taxon>
    </lineage>
</organism>